<keyword evidence="15" id="KW-1185">Reference proteome</keyword>
<dbReference type="SUPFAM" id="SSF47769">
    <property type="entry name" value="SAM/Pointed domain"/>
    <property type="match status" value="1"/>
</dbReference>
<feature type="compositionally biased region" description="Basic and acidic residues" evidence="11">
    <location>
        <begin position="1046"/>
        <end position="1070"/>
    </location>
</feature>
<dbReference type="GO" id="GO:0005634">
    <property type="term" value="C:nucleus"/>
    <property type="evidence" value="ECO:0007669"/>
    <property type="project" value="UniProtKB-SubCell"/>
</dbReference>
<dbReference type="GO" id="GO:0042393">
    <property type="term" value="F:histone binding"/>
    <property type="evidence" value="ECO:0007669"/>
    <property type="project" value="TreeGrafter"/>
</dbReference>
<proteinExistence type="predicted"/>
<dbReference type="InterPro" id="IPR002515">
    <property type="entry name" value="Znf_C2H2C"/>
</dbReference>
<reference evidence="14" key="1">
    <citation type="submission" date="2020-08" db="EMBL/GenBank/DDBJ databases">
        <title>Genome sequencing and assembly of the red palm weevil Rhynchophorus ferrugineus.</title>
        <authorList>
            <person name="Dias G.B."/>
            <person name="Bergman C.M."/>
            <person name="Manee M."/>
        </authorList>
    </citation>
    <scope>NUCLEOTIDE SEQUENCE</scope>
    <source>
        <strain evidence="14">AA-2017</strain>
        <tissue evidence="14">Whole larva</tissue>
    </source>
</reference>
<dbReference type="Gene3D" id="2.30.30.140">
    <property type="match status" value="3"/>
</dbReference>
<keyword evidence="6" id="KW-0156">Chromatin regulator</keyword>
<feature type="compositionally biased region" description="Basic and acidic residues" evidence="11">
    <location>
        <begin position="497"/>
        <end position="519"/>
    </location>
</feature>
<dbReference type="CDD" id="cd20102">
    <property type="entry name" value="MBT_L3MBTL1-like_rpt2"/>
    <property type="match status" value="1"/>
</dbReference>
<keyword evidence="9" id="KW-0539">Nucleus</keyword>
<dbReference type="GO" id="GO:0045892">
    <property type="term" value="P:negative regulation of DNA-templated transcription"/>
    <property type="evidence" value="ECO:0007669"/>
    <property type="project" value="TreeGrafter"/>
</dbReference>
<dbReference type="SUPFAM" id="SSF63748">
    <property type="entry name" value="Tudor/PWWP/MBT"/>
    <property type="match status" value="3"/>
</dbReference>
<feature type="repeat" description="MBT" evidence="10">
    <location>
        <begin position="790"/>
        <end position="890"/>
    </location>
</feature>
<dbReference type="PROSITE" id="PS51079">
    <property type="entry name" value="MBT"/>
    <property type="match status" value="3"/>
</dbReference>
<evidence type="ECO:0000259" key="13">
    <source>
        <dbReference type="PROSITE" id="PS50105"/>
    </source>
</evidence>
<dbReference type="InterPro" id="IPR004092">
    <property type="entry name" value="Mbt"/>
</dbReference>
<dbReference type="GO" id="GO:0008270">
    <property type="term" value="F:zinc ion binding"/>
    <property type="evidence" value="ECO:0007669"/>
    <property type="project" value="UniProtKB-KW"/>
</dbReference>
<keyword evidence="12" id="KW-1133">Transmembrane helix</keyword>
<evidence type="ECO:0000256" key="6">
    <source>
        <dbReference type="ARBA" id="ARBA00022853"/>
    </source>
</evidence>
<feature type="transmembrane region" description="Helical" evidence="12">
    <location>
        <begin position="7"/>
        <end position="24"/>
    </location>
</feature>
<feature type="region of interest" description="Disordered" evidence="11">
    <location>
        <begin position="1091"/>
        <end position="1124"/>
    </location>
</feature>
<evidence type="ECO:0000256" key="1">
    <source>
        <dbReference type="ARBA" id="ARBA00004123"/>
    </source>
</evidence>
<evidence type="ECO:0000256" key="5">
    <source>
        <dbReference type="ARBA" id="ARBA00022833"/>
    </source>
</evidence>
<name>A0A834I5S5_RHYFE</name>
<protein>
    <recommendedName>
        <fullName evidence="13">SAM domain-containing protein</fullName>
    </recommendedName>
</protein>
<keyword evidence="12" id="KW-0472">Membrane</keyword>
<dbReference type="GO" id="GO:0006325">
    <property type="term" value="P:chromatin organization"/>
    <property type="evidence" value="ECO:0007669"/>
    <property type="project" value="UniProtKB-KW"/>
</dbReference>
<feature type="repeat" description="MBT" evidence="10">
    <location>
        <begin position="899"/>
        <end position="994"/>
    </location>
</feature>
<evidence type="ECO:0000256" key="11">
    <source>
        <dbReference type="SAM" id="MobiDB-lite"/>
    </source>
</evidence>
<dbReference type="InterPro" id="IPR036060">
    <property type="entry name" value="Znf_C2H2C_sf"/>
</dbReference>
<dbReference type="Proteomes" id="UP000625711">
    <property type="component" value="Unassembled WGS sequence"/>
</dbReference>
<comment type="caution">
    <text evidence="14">The sequence shown here is derived from an EMBL/GenBank/DDBJ whole genome shotgun (WGS) entry which is preliminary data.</text>
</comment>
<accession>A0A834I5S5</accession>
<organism evidence="14 15">
    <name type="scientific">Rhynchophorus ferrugineus</name>
    <name type="common">Red palm weevil</name>
    <name type="synonym">Curculio ferrugineus</name>
    <dbReference type="NCBI Taxonomy" id="354439"/>
    <lineage>
        <taxon>Eukaryota</taxon>
        <taxon>Metazoa</taxon>
        <taxon>Ecdysozoa</taxon>
        <taxon>Arthropoda</taxon>
        <taxon>Hexapoda</taxon>
        <taxon>Insecta</taxon>
        <taxon>Pterygota</taxon>
        <taxon>Neoptera</taxon>
        <taxon>Endopterygota</taxon>
        <taxon>Coleoptera</taxon>
        <taxon>Polyphaga</taxon>
        <taxon>Cucujiformia</taxon>
        <taxon>Curculionidae</taxon>
        <taxon>Dryophthorinae</taxon>
        <taxon>Rhynchophorus</taxon>
    </lineage>
</organism>
<dbReference type="SUPFAM" id="SSF103637">
    <property type="entry name" value="CCHHC domain"/>
    <property type="match status" value="1"/>
</dbReference>
<dbReference type="OrthoDB" id="8188861at2759"/>
<dbReference type="Pfam" id="PF01530">
    <property type="entry name" value="zf-C2HC"/>
    <property type="match status" value="1"/>
</dbReference>
<keyword evidence="2" id="KW-0479">Metal-binding</keyword>
<evidence type="ECO:0000256" key="3">
    <source>
        <dbReference type="ARBA" id="ARBA00022737"/>
    </source>
</evidence>
<dbReference type="PANTHER" id="PTHR12247:SF131">
    <property type="entry name" value="LD05287P"/>
    <property type="match status" value="1"/>
</dbReference>
<dbReference type="InterPro" id="IPR013761">
    <property type="entry name" value="SAM/pointed_sf"/>
</dbReference>
<dbReference type="Gene3D" id="4.10.320.30">
    <property type="match status" value="1"/>
</dbReference>
<dbReference type="SMART" id="SM00561">
    <property type="entry name" value="MBT"/>
    <property type="match status" value="3"/>
</dbReference>
<feature type="repeat" description="MBT" evidence="10">
    <location>
        <begin position="684"/>
        <end position="782"/>
    </location>
</feature>
<dbReference type="PROSITE" id="PS51802">
    <property type="entry name" value="ZF_CCHHC"/>
    <property type="match status" value="1"/>
</dbReference>
<evidence type="ECO:0000256" key="9">
    <source>
        <dbReference type="ARBA" id="ARBA00023242"/>
    </source>
</evidence>
<gene>
    <name evidence="14" type="ORF">GWI33_014609</name>
</gene>
<evidence type="ECO:0000256" key="8">
    <source>
        <dbReference type="ARBA" id="ARBA00023163"/>
    </source>
</evidence>
<evidence type="ECO:0000256" key="2">
    <source>
        <dbReference type="ARBA" id="ARBA00022723"/>
    </source>
</evidence>
<dbReference type="CDD" id="cd20103">
    <property type="entry name" value="MBT_L3MBTL1-like_rpt3"/>
    <property type="match status" value="1"/>
</dbReference>
<keyword evidence="3" id="KW-0677">Repeat</keyword>
<dbReference type="InterPro" id="IPR050548">
    <property type="entry name" value="PcG_chromatin_remod_factors"/>
</dbReference>
<sequence>MKQRHLRIIFYSQYFYFVWIAYLFERGISTIDFERKLRNSNKRTNTFQAAGNQPRSPLAPLKFYALSACVNKILDGLFFRTTDMASSSNEEGKAKQADATTKIQIGSSAKIVIENNSDDITISKCEQNCVNQDVAGNTSQNSVALKTKVLPLVYQVPFGSVNFNKASNNNFIFTPITTGYMNKTAPSKNVIITPGRSSLVLPKQPLAIVPAGAKVPPTYLTMLKKVPKPTEFQTDGCKITEGLVVSQNGFASAGAASQKILLTPMPKIQSNRPPVTVTTNSVHPKIAVLPMPVPQNDSKIYNFQISDGKIQYSGFNNPLTIMRESKTKQNSSEDQVEIIPEKSLVCNESLEVSPEKNDISNKTYELSIAEESLSNQSDCRLVVSSVDSNSSSENMNNSNSNKQPLKFSHGVSILKKNFINNIFPESKKTEPLVPSTASKEKDLAGVKPVNGMEDSIVVAVPSIPAASKPEKSRRKSQFSFRKDFDDMEISFIDADVEPKVEESKPPIETKTEKTTKSSDGDQEMDPKNIFNFSESDVDAAKLLEWDDGIGVLPGSSLKFIMNEFGIIEYLQDEDYQKIQEKKVKKAKEKEDMEREVHCLECGCYGILSDFISSSFCSMTCQEACLNITRKPPDISGGKKGAKRKFCKSKSDNDIKEESGDEDDVSNDMPTDKFSYPWACKKKGFSWSKYLTHVNAKAAPLKLFKDPFPYTRNCFKAGMKLEGVDPQHPSYFCVLTVVDAVGYRIRLHFDGYSDNYDFWANADSMDVFPMGWCEKYGHVLHPPPGYTEENFNWVQYLRVTKSTAAPKHLFANRAGQAICPNGFRIGMKLEAVDKKNTSLVCVATVRDMMDNRLLVHFDGWDDIYDYWADPTSPYIHPVGWCDQYGHNLTPPSDYPTPETFTWEKYLKEKKAVAAPVRAFKQRSACGFKRGMRLECVDKRVPHLIRVATVDDVKEHQIRIHFDGWPDRYSYWVDDDSPDIHPVGWCQKTGHPMEPPLTPDDVYDFLECPTVGCRGEGHTLGLKYTTHSVQKYCPYAEVNIDADKILPDRLLSPDRSPEAKIPVSREPKDYKLKPRVGRPPKWLKELEASKIEIVQEPPEKRPKRSKNSTPVKSKKDKADDTDDNKDNDQELLMAKAQKLIEDSQVLPAEKESWRRHSTFLGEYVSTGDNPWDWTPGDVAEFVAGIPGCDTKTDLFIENDIDGESLLHLSQRDILQLLHLKVGPAVKLYSSVVLLRHRFSDRNAKNQL</sequence>
<feature type="region of interest" description="Disordered" evidence="11">
    <location>
        <begin position="1046"/>
        <end position="1074"/>
    </location>
</feature>
<dbReference type="FunFam" id="2.30.30.140:FF:000007">
    <property type="entry name" value="Lethal(3)malignant brain tumor-like protein 1"/>
    <property type="match status" value="2"/>
</dbReference>
<dbReference type="PROSITE" id="PS50105">
    <property type="entry name" value="SAM_DOMAIN"/>
    <property type="match status" value="1"/>
</dbReference>
<comment type="subcellular location">
    <subcellularLocation>
        <location evidence="1">Nucleus</location>
    </subcellularLocation>
</comment>
<dbReference type="Pfam" id="PF02820">
    <property type="entry name" value="MBT"/>
    <property type="match status" value="3"/>
</dbReference>
<dbReference type="Pfam" id="PF07647">
    <property type="entry name" value="SAM_2"/>
    <property type="match status" value="1"/>
</dbReference>
<dbReference type="SMART" id="SM00454">
    <property type="entry name" value="SAM"/>
    <property type="match status" value="1"/>
</dbReference>
<dbReference type="PANTHER" id="PTHR12247">
    <property type="entry name" value="POLYCOMB GROUP PROTEIN"/>
    <property type="match status" value="1"/>
</dbReference>
<keyword evidence="5" id="KW-0862">Zinc</keyword>
<keyword evidence="4" id="KW-0863">Zinc-finger</keyword>
<evidence type="ECO:0000256" key="4">
    <source>
        <dbReference type="ARBA" id="ARBA00022771"/>
    </source>
</evidence>
<dbReference type="GO" id="GO:0003682">
    <property type="term" value="F:chromatin binding"/>
    <property type="evidence" value="ECO:0007669"/>
    <property type="project" value="TreeGrafter"/>
</dbReference>
<evidence type="ECO:0000256" key="12">
    <source>
        <dbReference type="SAM" id="Phobius"/>
    </source>
</evidence>
<evidence type="ECO:0000256" key="10">
    <source>
        <dbReference type="PROSITE-ProRule" id="PRU00459"/>
    </source>
</evidence>
<dbReference type="AlphaFoldDB" id="A0A834I5S5"/>
<dbReference type="InterPro" id="IPR001660">
    <property type="entry name" value="SAM"/>
</dbReference>
<keyword evidence="12" id="KW-0812">Transmembrane</keyword>
<dbReference type="EMBL" id="JAACXV010013733">
    <property type="protein sequence ID" value="KAF7272628.1"/>
    <property type="molecule type" value="Genomic_DNA"/>
</dbReference>
<keyword evidence="8" id="KW-0804">Transcription</keyword>
<evidence type="ECO:0000313" key="15">
    <source>
        <dbReference type="Proteomes" id="UP000625711"/>
    </source>
</evidence>
<evidence type="ECO:0000256" key="7">
    <source>
        <dbReference type="ARBA" id="ARBA00023015"/>
    </source>
</evidence>
<keyword evidence="7" id="KW-0805">Transcription regulation</keyword>
<dbReference type="CDD" id="cd20101">
    <property type="entry name" value="MBT_L3MBTL1-like_rpt1"/>
    <property type="match status" value="1"/>
</dbReference>
<feature type="region of interest" description="Disordered" evidence="11">
    <location>
        <begin position="497"/>
        <end position="525"/>
    </location>
</feature>
<evidence type="ECO:0000313" key="14">
    <source>
        <dbReference type="EMBL" id="KAF7272628.1"/>
    </source>
</evidence>
<dbReference type="Gene3D" id="1.10.150.50">
    <property type="entry name" value="Transcription Factor, Ets-1"/>
    <property type="match status" value="1"/>
</dbReference>
<feature type="domain" description="SAM" evidence="13">
    <location>
        <begin position="1171"/>
        <end position="1235"/>
    </location>
</feature>